<dbReference type="GO" id="GO:0015833">
    <property type="term" value="P:peptide transport"/>
    <property type="evidence" value="ECO:0007669"/>
    <property type="project" value="TreeGrafter"/>
</dbReference>
<gene>
    <name evidence="6" type="ORF">EDC14_103130</name>
</gene>
<dbReference type="PANTHER" id="PTHR30290:SF9">
    <property type="entry name" value="OLIGOPEPTIDE-BINDING PROTEIN APPA"/>
    <property type="match status" value="1"/>
</dbReference>
<dbReference type="CDD" id="cd08493">
    <property type="entry name" value="PBP2_DppA_like"/>
    <property type="match status" value="1"/>
</dbReference>
<reference evidence="6 7" key="1">
    <citation type="submission" date="2019-03" db="EMBL/GenBank/DDBJ databases">
        <title>Genomic Encyclopedia of Type Strains, Phase IV (KMG-IV): sequencing the most valuable type-strain genomes for metagenomic binning, comparative biology and taxonomic classification.</title>
        <authorList>
            <person name="Goeker M."/>
        </authorList>
    </citation>
    <scope>NUCLEOTIDE SEQUENCE [LARGE SCALE GENOMIC DNA]</scope>
    <source>
        <strain evidence="6 7">LX-B</strain>
    </source>
</reference>
<dbReference type="InterPro" id="IPR000914">
    <property type="entry name" value="SBP_5_dom"/>
</dbReference>
<dbReference type="RefSeq" id="WP_243663043.1">
    <property type="nucleotide sequence ID" value="NZ_SLUN01000031.1"/>
</dbReference>
<dbReference type="InterPro" id="IPR039424">
    <property type="entry name" value="SBP_5"/>
</dbReference>
<evidence type="ECO:0000256" key="1">
    <source>
        <dbReference type="ARBA" id="ARBA00005695"/>
    </source>
</evidence>
<feature type="signal peptide" evidence="4">
    <location>
        <begin position="1"/>
        <end position="21"/>
    </location>
</feature>
<dbReference type="Gene3D" id="3.10.105.10">
    <property type="entry name" value="Dipeptide-binding Protein, Domain 3"/>
    <property type="match status" value="1"/>
</dbReference>
<evidence type="ECO:0000259" key="5">
    <source>
        <dbReference type="Pfam" id="PF00496"/>
    </source>
</evidence>
<evidence type="ECO:0000313" key="7">
    <source>
        <dbReference type="Proteomes" id="UP000295008"/>
    </source>
</evidence>
<accession>A0A4R1R882</accession>
<dbReference type="SUPFAM" id="SSF53850">
    <property type="entry name" value="Periplasmic binding protein-like II"/>
    <property type="match status" value="1"/>
</dbReference>
<dbReference type="EMBL" id="SLUN01000031">
    <property type="protein sequence ID" value="TCL61861.1"/>
    <property type="molecule type" value="Genomic_DNA"/>
</dbReference>
<comment type="caution">
    <text evidence="6">The sequence shown here is derived from an EMBL/GenBank/DDBJ whole genome shotgun (WGS) entry which is preliminary data.</text>
</comment>
<sequence length="510" mass="56719">MRRVFLLALVLMVAFSAVATAAAPKILVYAKAADPRGLDPAYVEDAESGKIIVNVYENLVKYKPGSTDLQPCLATSWTQSPDGTVWTFKLRKGVTFHDGTPFNAEAVKFSVERQLPPNATDDMPYASFTFEPVKKVEAIDPYTVRFTLKKPYAPFLANLAMALAAPIVSPAAVKKYGADFNFHPVGTGPFKFERWDRDQQIVLVKNAKYWGKKALVDKVIYKTTKESSVRASELMTGAVDIIDGVDPNDVKKLESSGLKVIKNPGMNINYLSFFCHRKPFNDPRVRRAISMAIDRDKIVKYLYQGYSQTANGPLPSFIPGYDPSLKPLAYNPEQAKKMLAEAGVPNLSFTFLTYAVARSYNPVNGQKLAEAIQADLLKIGVRTNIKVYPWSEYKDAVFKAEEGDACFYGWIGDNGDADNFLSLFDSGQIDSSLNSSKYSNPKVDQLLKKGTLTLDPKARVKIYQDLQKILVQDAPWVFISHSLDMAAYRPNVKGFKLHPVGVSWLDQVSK</sequence>
<dbReference type="PIRSF" id="PIRSF002741">
    <property type="entry name" value="MppA"/>
    <property type="match status" value="1"/>
</dbReference>
<evidence type="ECO:0000256" key="4">
    <source>
        <dbReference type="SAM" id="SignalP"/>
    </source>
</evidence>
<feature type="chain" id="PRO_5038968849" evidence="4">
    <location>
        <begin position="22"/>
        <end position="510"/>
    </location>
</feature>
<name>A0A4R1R882_HYDET</name>
<dbReference type="Proteomes" id="UP000295008">
    <property type="component" value="Unassembled WGS sequence"/>
</dbReference>
<dbReference type="GO" id="GO:0043190">
    <property type="term" value="C:ATP-binding cassette (ABC) transporter complex"/>
    <property type="evidence" value="ECO:0007669"/>
    <property type="project" value="InterPro"/>
</dbReference>
<evidence type="ECO:0000256" key="3">
    <source>
        <dbReference type="ARBA" id="ARBA00022729"/>
    </source>
</evidence>
<dbReference type="AlphaFoldDB" id="A0A4R1R882"/>
<keyword evidence="2" id="KW-0813">Transport</keyword>
<keyword evidence="7" id="KW-1185">Reference proteome</keyword>
<dbReference type="PANTHER" id="PTHR30290">
    <property type="entry name" value="PERIPLASMIC BINDING COMPONENT OF ABC TRANSPORTER"/>
    <property type="match status" value="1"/>
</dbReference>
<keyword evidence="3 4" id="KW-0732">Signal</keyword>
<dbReference type="Gene3D" id="3.40.190.10">
    <property type="entry name" value="Periplasmic binding protein-like II"/>
    <property type="match status" value="1"/>
</dbReference>
<proteinExistence type="inferred from homology"/>
<dbReference type="Pfam" id="PF00496">
    <property type="entry name" value="SBP_bac_5"/>
    <property type="match status" value="1"/>
</dbReference>
<dbReference type="GO" id="GO:0042597">
    <property type="term" value="C:periplasmic space"/>
    <property type="evidence" value="ECO:0007669"/>
    <property type="project" value="UniProtKB-ARBA"/>
</dbReference>
<feature type="domain" description="Solute-binding protein family 5" evidence="5">
    <location>
        <begin position="69"/>
        <end position="428"/>
    </location>
</feature>
<dbReference type="Gene3D" id="3.90.76.10">
    <property type="entry name" value="Dipeptide-binding Protein, Domain 1"/>
    <property type="match status" value="1"/>
</dbReference>
<evidence type="ECO:0000256" key="2">
    <source>
        <dbReference type="ARBA" id="ARBA00022448"/>
    </source>
</evidence>
<protein>
    <submittedName>
        <fullName evidence="6">Peptide/nickel transport system substrate-binding protein</fullName>
    </submittedName>
</protein>
<dbReference type="InterPro" id="IPR030678">
    <property type="entry name" value="Peptide/Ni-bd"/>
</dbReference>
<comment type="similarity">
    <text evidence="1">Belongs to the bacterial solute-binding protein 5 family.</text>
</comment>
<dbReference type="GO" id="GO:1904680">
    <property type="term" value="F:peptide transmembrane transporter activity"/>
    <property type="evidence" value="ECO:0007669"/>
    <property type="project" value="TreeGrafter"/>
</dbReference>
<evidence type="ECO:0000313" key="6">
    <source>
        <dbReference type="EMBL" id="TCL61861.1"/>
    </source>
</evidence>
<organism evidence="6 7">
    <name type="scientific">Hydrogenispora ethanolica</name>
    <dbReference type="NCBI Taxonomy" id="1082276"/>
    <lineage>
        <taxon>Bacteria</taxon>
        <taxon>Bacillati</taxon>
        <taxon>Bacillota</taxon>
        <taxon>Hydrogenispora</taxon>
    </lineage>
</organism>